<evidence type="ECO:0000313" key="3">
    <source>
        <dbReference type="Proteomes" id="UP000051952"/>
    </source>
</evidence>
<evidence type="ECO:0000313" key="2">
    <source>
        <dbReference type="EMBL" id="CUG80752.1"/>
    </source>
</evidence>
<feature type="compositionally biased region" description="Basic and acidic residues" evidence="1">
    <location>
        <begin position="140"/>
        <end position="150"/>
    </location>
</feature>
<dbReference type="Proteomes" id="UP000051952">
    <property type="component" value="Unassembled WGS sequence"/>
</dbReference>
<reference evidence="3" key="1">
    <citation type="submission" date="2015-09" db="EMBL/GenBank/DDBJ databases">
        <authorList>
            <consortium name="Pathogen Informatics"/>
        </authorList>
    </citation>
    <scope>NUCLEOTIDE SEQUENCE [LARGE SCALE GENOMIC DNA]</scope>
    <source>
        <strain evidence="3">Lake Konstanz</strain>
    </source>
</reference>
<dbReference type="EMBL" id="CYKH01001054">
    <property type="protein sequence ID" value="CUG80752.1"/>
    <property type="molecule type" value="Genomic_DNA"/>
</dbReference>
<evidence type="ECO:0000256" key="1">
    <source>
        <dbReference type="SAM" id="MobiDB-lite"/>
    </source>
</evidence>
<feature type="non-terminal residue" evidence="2">
    <location>
        <position position="1"/>
    </location>
</feature>
<organism evidence="2 3">
    <name type="scientific">Bodo saltans</name>
    <name type="common">Flagellated protozoan</name>
    <dbReference type="NCBI Taxonomy" id="75058"/>
    <lineage>
        <taxon>Eukaryota</taxon>
        <taxon>Discoba</taxon>
        <taxon>Euglenozoa</taxon>
        <taxon>Kinetoplastea</taxon>
        <taxon>Metakinetoplastina</taxon>
        <taxon>Eubodonida</taxon>
        <taxon>Bodonidae</taxon>
        <taxon>Bodo</taxon>
    </lineage>
</organism>
<sequence length="394" mass="43451">ASGGNGTQFPTVLVAVVSDPADYVEELLRPGMWRGSGRPPPVVFLSLSVWKKLGSKKYPSPLKKCKVVISRFPTLMLLLRVIETEWKPTYAMMSDSRDVLFQTNVGEAIAEINALRTNGELPVELPVVYGSVPLISRDREVRHRSRDSVRRPNSQNTGDEQRPCDNATGASPAATTKDNFVGIVLERGYLNSPDLFGLTPYVFYRLWLAQTFGDAFGCAQTPKLPELRFQQRSSSHCKSEENQKHSRIQGGIPFPIACAGVLIGSITGVIDTVRLLTDTLLHTTKCKGNDQGVLVALAVMGFARSGFPHDVLLLDPYYGKFTHGFTDDAGRNMRWDEPQQHDAASSERLSHARGGGKLVTNCHGMPYAVLHQIDRHDGPYEYLVSSINATLPRS</sequence>
<gene>
    <name evidence="2" type="ORF">BSAL_86435</name>
</gene>
<dbReference type="AlphaFoldDB" id="A0A0S4J467"/>
<proteinExistence type="predicted"/>
<feature type="region of interest" description="Disordered" evidence="1">
    <location>
        <begin position="140"/>
        <end position="173"/>
    </location>
</feature>
<name>A0A0S4J467_BODSA</name>
<accession>A0A0S4J467</accession>
<protein>
    <submittedName>
        <fullName evidence="2">Uncharacterized protein</fullName>
    </submittedName>
</protein>
<dbReference type="VEuPathDB" id="TriTrypDB:BSAL_86440"/>
<keyword evidence="3" id="KW-1185">Reference proteome</keyword>